<dbReference type="InterPro" id="IPR020891">
    <property type="entry name" value="UPF0758_CS"/>
</dbReference>
<reference evidence="9" key="1">
    <citation type="submission" date="2021-10" db="EMBL/GenBank/DDBJ databases">
        <title>Anaerobic single-cell dispensing facilitates the cultivation of human gut bacteria.</title>
        <authorList>
            <person name="Afrizal A."/>
        </authorList>
    </citation>
    <scope>NUCLEOTIDE SEQUENCE</scope>
    <source>
        <strain evidence="9">CLA-AA-H274</strain>
    </source>
</reference>
<evidence type="ECO:0000256" key="3">
    <source>
        <dbReference type="ARBA" id="ARBA00022723"/>
    </source>
</evidence>
<dbReference type="InterPro" id="IPR037518">
    <property type="entry name" value="MPN"/>
</dbReference>
<dbReference type="GO" id="GO:0006508">
    <property type="term" value="P:proteolysis"/>
    <property type="evidence" value="ECO:0007669"/>
    <property type="project" value="UniProtKB-KW"/>
</dbReference>
<keyword evidence="4" id="KW-0378">Hydrolase</keyword>
<dbReference type="PROSITE" id="PS50249">
    <property type="entry name" value="MPN"/>
    <property type="match status" value="1"/>
</dbReference>
<dbReference type="Gene3D" id="3.40.140.10">
    <property type="entry name" value="Cytidine Deaminase, domain 2"/>
    <property type="match status" value="1"/>
</dbReference>
<comment type="caution">
    <text evidence="9">The sequence shown here is derived from an EMBL/GenBank/DDBJ whole genome shotgun (WGS) entry which is preliminary data.</text>
</comment>
<evidence type="ECO:0000256" key="7">
    <source>
        <dbReference type="RuleBase" id="RU003797"/>
    </source>
</evidence>
<evidence type="ECO:0000259" key="8">
    <source>
        <dbReference type="PROSITE" id="PS50249"/>
    </source>
</evidence>
<dbReference type="CDD" id="cd08071">
    <property type="entry name" value="MPN_DUF2466"/>
    <property type="match status" value="1"/>
</dbReference>
<organism evidence="9 10">
    <name type="scientific">Brotaphodocola catenula</name>
    <dbReference type="NCBI Taxonomy" id="2885361"/>
    <lineage>
        <taxon>Bacteria</taxon>
        <taxon>Bacillati</taxon>
        <taxon>Bacillota</taxon>
        <taxon>Clostridia</taxon>
        <taxon>Lachnospirales</taxon>
        <taxon>Lachnospiraceae</taxon>
        <taxon>Brotaphodocola</taxon>
    </lineage>
</organism>
<keyword evidence="3" id="KW-0479">Metal-binding</keyword>
<dbReference type="PANTHER" id="PTHR30471">
    <property type="entry name" value="DNA REPAIR PROTEIN RADC"/>
    <property type="match status" value="1"/>
</dbReference>
<evidence type="ECO:0000256" key="1">
    <source>
        <dbReference type="ARBA" id="ARBA00010243"/>
    </source>
</evidence>
<name>A0AAE3DL02_9FIRM</name>
<keyword evidence="5" id="KW-0862">Zinc</keyword>
<evidence type="ECO:0000256" key="5">
    <source>
        <dbReference type="ARBA" id="ARBA00022833"/>
    </source>
</evidence>
<dbReference type="GO" id="GO:0008237">
    <property type="term" value="F:metallopeptidase activity"/>
    <property type="evidence" value="ECO:0007669"/>
    <property type="project" value="UniProtKB-KW"/>
</dbReference>
<feature type="domain" description="MPN" evidence="8">
    <location>
        <begin position="109"/>
        <end position="231"/>
    </location>
</feature>
<evidence type="ECO:0000313" key="9">
    <source>
        <dbReference type="EMBL" id="MCC2164538.1"/>
    </source>
</evidence>
<comment type="similarity">
    <text evidence="1 7">Belongs to the UPF0758 family.</text>
</comment>
<keyword evidence="2" id="KW-0645">Protease</keyword>
<accession>A0AAE3DL02</accession>
<dbReference type="InterPro" id="IPR025657">
    <property type="entry name" value="RadC_JAB"/>
</dbReference>
<keyword evidence="6" id="KW-0482">Metalloprotease</keyword>
<dbReference type="GO" id="GO:0046872">
    <property type="term" value="F:metal ion binding"/>
    <property type="evidence" value="ECO:0007669"/>
    <property type="project" value="UniProtKB-KW"/>
</dbReference>
<dbReference type="RefSeq" id="WP_308451162.1">
    <property type="nucleotide sequence ID" value="NZ_JAJEPU010000015.1"/>
</dbReference>
<proteinExistence type="inferred from homology"/>
<dbReference type="Pfam" id="PF20582">
    <property type="entry name" value="UPF0758_N"/>
    <property type="match status" value="1"/>
</dbReference>
<dbReference type="NCBIfam" id="TIGR00608">
    <property type="entry name" value="radc"/>
    <property type="match status" value="1"/>
</dbReference>
<dbReference type="InterPro" id="IPR001405">
    <property type="entry name" value="UPF0758"/>
</dbReference>
<keyword evidence="10" id="KW-1185">Reference proteome</keyword>
<evidence type="ECO:0000256" key="4">
    <source>
        <dbReference type="ARBA" id="ARBA00022801"/>
    </source>
</evidence>
<gene>
    <name evidence="9" type="primary">radC</name>
    <name evidence="9" type="ORF">LKD32_06540</name>
</gene>
<sequence>MSHVKMKELPRDAQPYERCLREGPACLSDAQLLSIIIRTGSRNESSLELAQKVLALNYPKEGILGLLHLSLAELMSIKGIGQVKGIQLLCIGEFSRRIWNRKIAEEPLRLDAPNLVAQYCQEDMRHLEREEFRVLMFNTKQVLTGDVTISRGTVNASLATPREVLIEALRFQAVSLILVHNHPSGDPQPSKEDIQLTQRMREASELIGIRLQDHIIIGDSTYISLKERGFL</sequence>
<dbReference type="InterPro" id="IPR046778">
    <property type="entry name" value="UPF0758_N"/>
</dbReference>
<dbReference type="NCBIfam" id="NF000642">
    <property type="entry name" value="PRK00024.1"/>
    <property type="match status" value="1"/>
</dbReference>
<evidence type="ECO:0000256" key="6">
    <source>
        <dbReference type="ARBA" id="ARBA00023049"/>
    </source>
</evidence>
<dbReference type="PANTHER" id="PTHR30471:SF3">
    <property type="entry name" value="UPF0758 PROTEIN YEES-RELATED"/>
    <property type="match status" value="1"/>
</dbReference>
<evidence type="ECO:0000313" key="10">
    <source>
        <dbReference type="Proteomes" id="UP001198962"/>
    </source>
</evidence>
<dbReference type="EMBL" id="JAJEPU010000015">
    <property type="protein sequence ID" value="MCC2164538.1"/>
    <property type="molecule type" value="Genomic_DNA"/>
</dbReference>
<dbReference type="PROSITE" id="PS01302">
    <property type="entry name" value="UPF0758"/>
    <property type="match status" value="1"/>
</dbReference>
<dbReference type="AlphaFoldDB" id="A0AAE3DL02"/>
<protein>
    <submittedName>
        <fullName evidence="9">DNA repair protein RadC</fullName>
    </submittedName>
</protein>
<evidence type="ECO:0000256" key="2">
    <source>
        <dbReference type="ARBA" id="ARBA00022670"/>
    </source>
</evidence>
<dbReference type="Proteomes" id="UP001198962">
    <property type="component" value="Unassembled WGS sequence"/>
</dbReference>
<dbReference type="Pfam" id="PF04002">
    <property type="entry name" value="RadC"/>
    <property type="match status" value="1"/>
</dbReference>